<dbReference type="Proteomes" id="UP000034287">
    <property type="component" value="Unassembled WGS sequence"/>
</dbReference>
<name>A0A0M2SPT1_9STAP</name>
<gene>
    <name evidence="2" type="ORF">WN59_04615</name>
</gene>
<keyword evidence="1" id="KW-0472">Membrane</keyword>
<feature type="transmembrane region" description="Helical" evidence="1">
    <location>
        <begin position="214"/>
        <end position="239"/>
    </location>
</feature>
<keyword evidence="3" id="KW-1185">Reference proteome</keyword>
<dbReference type="EMBL" id="LAYZ01000002">
    <property type="protein sequence ID" value="KKK34937.1"/>
    <property type="molecule type" value="Genomic_DNA"/>
</dbReference>
<reference evidence="2 3" key="1">
    <citation type="submission" date="2015-04" db="EMBL/GenBank/DDBJ databases">
        <title>Taxonomic description and genome sequence of Salinicoccus sediminis sp. nov., a novel hyper halotolerant bacterium isolated from marine sediment.</title>
        <authorList>
            <person name="Mathan Kumar R."/>
            <person name="Kaur G."/>
            <person name="Kumar N."/>
            <person name="Kumar A."/>
            <person name="Singh N.K."/>
            <person name="Kaur N."/>
            <person name="Mayilraj S."/>
        </authorList>
    </citation>
    <scope>NUCLEOTIDE SEQUENCE [LARGE SCALE GENOMIC DNA]</scope>
    <source>
        <strain evidence="2 3">SV-16</strain>
    </source>
</reference>
<comment type="caution">
    <text evidence="2">The sequence shown here is derived from an EMBL/GenBank/DDBJ whole genome shotgun (WGS) entry which is preliminary data.</text>
</comment>
<dbReference type="PATRIC" id="fig|1432562.3.peg.907"/>
<evidence type="ECO:0000313" key="3">
    <source>
        <dbReference type="Proteomes" id="UP000034287"/>
    </source>
</evidence>
<evidence type="ECO:0000256" key="1">
    <source>
        <dbReference type="SAM" id="Phobius"/>
    </source>
</evidence>
<dbReference type="RefSeq" id="WP_046513378.1">
    <property type="nucleotide sequence ID" value="NZ_LAYZ01000002.1"/>
</dbReference>
<keyword evidence="1" id="KW-1133">Transmembrane helix</keyword>
<evidence type="ECO:0000313" key="2">
    <source>
        <dbReference type="EMBL" id="KKK34937.1"/>
    </source>
</evidence>
<accession>A0A0M2SPT1</accession>
<dbReference type="AlphaFoldDB" id="A0A0M2SPT1"/>
<sequence>MQNFETPIKSLVDRRTRIRLELFKARLNGDDVSKGIDFNIHNSLKDMAKTANRMQRIANQVNLGMARQMNMSVTNVVQDAVSNVNRSNVEFMQAISKDITKGLYQNVFSDSDRFRTIVLNSAPTISIFENINFNLLHEMRSTANKAQEILRTINLDVSRTFYQSFNNLYNVSEMMTRPLFYRSSMLTIDDIEDDEIDFEQLKKSLILSAAHGVVYFHMFVMVYTAVTDTNLFALLYSVYENPIQKASKKYIEDNKKSEED</sequence>
<protein>
    <submittedName>
        <fullName evidence="2">Uncharacterized protein</fullName>
    </submittedName>
</protein>
<keyword evidence="1" id="KW-0812">Transmembrane</keyword>
<dbReference type="OrthoDB" id="9846541at2"/>
<proteinExistence type="predicted"/>
<organism evidence="2 3">
    <name type="scientific">Salinicoccus sediminis</name>
    <dbReference type="NCBI Taxonomy" id="1432562"/>
    <lineage>
        <taxon>Bacteria</taxon>
        <taxon>Bacillati</taxon>
        <taxon>Bacillota</taxon>
        <taxon>Bacilli</taxon>
        <taxon>Bacillales</taxon>
        <taxon>Staphylococcaceae</taxon>
        <taxon>Salinicoccus</taxon>
    </lineage>
</organism>